<accession>A0AA36DKG0</accession>
<keyword evidence="8" id="KW-0539">Nucleus</keyword>
<dbReference type="PANTHER" id="PTHR15065:SF4">
    <property type="entry name" value="LD18634P"/>
    <property type="match status" value="1"/>
</dbReference>
<dbReference type="Proteomes" id="UP001176961">
    <property type="component" value="Unassembled WGS sequence"/>
</dbReference>
<name>A0AA36DKG0_CYLNA</name>
<comment type="subcellular location">
    <subcellularLocation>
        <location evidence="1">Nucleus</location>
    </subcellularLocation>
</comment>
<keyword evidence="2" id="KW-0479">Metal-binding</keyword>
<evidence type="ECO:0000313" key="10">
    <source>
        <dbReference type="Proteomes" id="UP001176961"/>
    </source>
</evidence>
<evidence type="ECO:0000313" key="9">
    <source>
        <dbReference type="EMBL" id="CAJ0589317.1"/>
    </source>
</evidence>
<dbReference type="AlphaFoldDB" id="A0AA36DKG0"/>
<dbReference type="GO" id="GO:0017053">
    <property type="term" value="C:transcription repressor complex"/>
    <property type="evidence" value="ECO:0007669"/>
    <property type="project" value="TreeGrafter"/>
</dbReference>
<reference evidence="9" key="1">
    <citation type="submission" date="2023-07" db="EMBL/GenBank/DDBJ databases">
        <authorList>
            <consortium name="CYATHOMIX"/>
        </authorList>
    </citation>
    <scope>NUCLEOTIDE SEQUENCE</scope>
    <source>
        <strain evidence="9">N/A</strain>
    </source>
</reference>
<comment type="caution">
    <text evidence="9">The sequence shown here is derived from an EMBL/GenBank/DDBJ whole genome shotgun (WGS) entry which is preliminary data.</text>
</comment>
<evidence type="ECO:0000256" key="6">
    <source>
        <dbReference type="ARBA" id="ARBA00023015"/>
    </source>
</evidence>
<evidence type="ECO:0000256" key="1">
    <source>
        <dbReference type="ARBA" id="ARBA00004123"/>
    </source>
</evidence>
<keyword evidence="10" id="KW-1185">Reference proteome</keyword>
<evidence type="ECO:0000256" key="8">
    <source>
        <dbReference type="ARBA" id="ARBA00023242"/>
    </source>
</evidence>
<keyword evidence="6" id="KW-0805">Transcription regulation</keyword>
<sequence>MLSPRERLPVDVLPITRRHWRHSSKTMNKDSDGVLAKGQGSLLGYKAANISESKHGKCRSSFTLRSSDKTLFIPFLLAISLNHDLLIAFCQKLLFMTVCGHKYRDPLQLLEQVIFLNELFQEMAEQQTQIDFSVANARLSLVDCPTRSLATVTGREPKRPPSAMEAKKVKQRKLGEDTVNASPVSGMLIKDESAVPPAEELQKDADSLDETAAYVEVSEESRKKIEAIENVIGDSVCCLCKVRYDDVFKLAQHRCPRIAHEEYRCPECDKVRPSPPQIPTQIACLSLLHGLHNSFSCPANLASHRRWHRPRDQIETLRCTTCSTVFNSRKELKTHTCRDATMSRLPMPFSGGFFSGLLPTPLKLEM</sequence>
<keyword evidence="7" id="KW-0804">Transcription</keyword>
<organism evidence="9 10">
    <name type="scientific">Cylicocyclus nassatus</name>
    <name type="common">Nematode worm</name>
    <dbReference type="NCBI Taxonomy" id="53992"/>
    <lineage>
        <taxon>Eukaryota</taxon>
        <taxon>Metazoa</taxon>
        <taxon>Ecdysozoa</taxon>
        <taxon>Nematoda</taxon>
        <taxon>Chromadorea</taxon>
        <taxon>Rhabditida</taxon>
        <taxon>Rhabditina</taxon>
        <taxon>Rhabditomorpha</taxon>
        <taxon>Strongyloidea</taxon>
        <taxon>Strongylidae</taxon>
        <taxon>Cylicocyclus</taxon>
    </lineage>
</organism>
<evidence type="ECO:0008006" key="11">
    <source>
        <dbReference type="Google" id="ProtNLM"/>
    </source>
</evidence>
<protein>
    <recommendedName>
        <fullName evidence="11">C2H2-type domain-containing protein</fullName>
    </recommendedName>
</protein>
<proteinExistence type="predicted"/>
<evidence type="ECO:0000256" key="7">
    <source>
        <dbReference type="ARBA" id="ARBA00023163"/>
    </source>
</evidence>
<dbReference type="GO" id="GO:0030182">
    <property type="term" value="P:neuron differentiation"/>
    <property type="evidence" value="ECO:0007669"/>
    <property type="project" value="TreeGrafter"/>
</dbReference>
<dbReference type="GO" id="GO:0005634">
    <property type="term" value="C:nucleus"/>
    <property type="evidence" value="ECO:0007669"/>
    <property type="project" value="UniProtKB-SubCell"/>
</dbReference>
<dbReference type="GO" id="GO:0001227">
    <property type="term" value="F:DNA-binding transcription repressor activity, RNA polymerase II-specific"/>
    <property type="evidence" value="ECO:0007669"/>
    <property type="project" value="TreeGrafter"/>
</dbReference>
<dbReference type="PANTHER" id="PTHR15065">
    <property type="entry name" value="INSULINOMA-ASSOCIATED 1"/>
    <property type="match status" value="1"/>
</dbReference>
<keyword evidence="5" id="KW-0862">Zinc</keyword>
<evidence type="ECO:0000256" key="2">
    <source>
        <dbReference type="ARBA" id="ARBA00022723"/>
    </source>
</evidence>
<gene>
    <name evidence="9" type="ORF">CYNAS_LOCUS1300</name>
</gene>
<evidence type="ECO:0000256" key="4">
    <source>
        <dbReference type="ARBA" id="ARBA00022771"/>
    </source>
</evidence>
<evidence type="ECO:0000256" key="5">
    <source>
        <dbReference type="ARBA" id="ARBA00022833"/>
    </source>
</evidence>
<dbReference type="GO" id="GO:0010564">
    <property type="term" value="P:regulation of cell cycle process"/>
    <property type="evidence" value="ECO:0007669"/>
    <property type="project" value="TreeGrafter"/>
</dbReference>
<dbReference type="GO" id="GO:0008270">
    <property type="term" value="F:zinc ion binding"/>
    <property type="evidence" value="ECO:0007669"/>
    <property type="project" value="UniProtKB-KW"/>
</dbReference>
<keyword evidence="3" id="KW-0677">Repeat</keyword>
<dbReference type="EMBL" id="CATQJL010000001">
    <property type="protein sequence ID" value="CAJ0589317.1"/>
    <property type="molecule type" value="Genomic_DNA"/>
</dbReference>
<dbReference type="InterPro" id="IPR042972">
    <property type="entry name" value="INSM1/2"/>
</dbReference>
<keyword evidence="4" id="KW-0863">Zinc-finger</keyword>
<dbReference type="GO" id="GO:0000978">
    <property type="term" value="F:RNA polymerase II cis-regulatory region sequence-specific DNA binding"/>
    <property type="evidence" value="ECO:0007669"/>
    <property type="project" value="TreeGrafter"/>
</dbReference>
<evidence type="ECO:0000256" key="3">
    <source>
        <dbReference type="ARBA" id="ARBA00022737"/>
    </source>
</evidence>